<gene>
    <name evidence="1" type="ORF">E1809_18900</name>
</gene>
<evidence type="ECO:0000313" key="1">
    <source>
        <dbReference type="EMBL" id="TDF92050.1"/>
    </source>
</evidence>
<protein>
    <recommendedName>
        <fullName evidence="3">Phage tail protein</fullName>
    </recommendedName>
</protein>
<keyword evidence="2" id="KW-1185">Reference proteome</keyword>
<dbReference type="RefSeq" id="WP_133205793.1">
    <property type="nucleotide sequence ID" value="NZ_SMRU01000025.1"/>
</dbReference>
<sequence length="325" mass="35938">MGIAYAAPYLPPPPPVSPWRGVKLTWTGWDDSEWELTNPASGLFLKPGVRGLGLPEYERQSSESPAVAGSRHLGTTTKDRTVFWPLYLYSDAGSAEYMARDRAFWDSLDTDAEGTWTALLPDGTKRFLRCRLISAEDEWTHDPVQRGWAAYAIILLADSTYWLGETVKRSWAKEDLRNYYVTEADRTTYGYAPDVIHYLSPGGSLDSATFSNDGDVPSYPVWTVVGPVTAVSFGVAGKNIIVPFEIPAGYAVQIDTNPVDGQVLWYGHWDDVAKVITDPVDRTTDLDPTSAFVPIPRGQDRPLSFTMTGTGAIEVAVTNKYRRAT</sequence>
<proteinExistence type="predicted"/>
<dbReference type="AlphaFoldDB" id="A0A4R5KD85"/>
<reference evidence="1 2" key="1">
    <citation type="submission" date="2019-03" db="EMBL/GenBank/DDBJ databases">
        <title>Whole genome sequence of Arthrobacter sp JH1-1.</title>
        <authorList>
            <person name="Trinh H.N."/>
        </authorList>
    </citation>
    <scope>NUCLEOTIDE SEQUENCE [LARGE SCALE GENOMIC DNA]</scope>
    <source>
        <strain evidence="1 2">JH1-1</strain>
    </source>
</reference>
<evidence type="ECO:0000313" key="2">
    <source>
        <dbReference type="Proteomes" id="UP000295511"/>
    </source>
</evidence>
<name>A0A4R5KD85_9MICC</name>
<organism evidence="1 2">
    <name type="scientific">Arthrobacter terricola</name>
    <dbReference type="NCBI Taxonomy" id="2547396"/>
    <lineage>
        <taxon>Bacteria</taxon>
        <taxon>Bacillati</taxon>
        <taxon>Actinomycetota</taxon>
        <taxon>Actinomycetes</taxon>
        <taxon>Micrococcales</taxon>
        <taxon>Micrococcaceae</taxon>
        <taxon>Arthrobacter</taxon>
    </lineage>
</organism>
<dbReference type="Proteomes" id="UP000295511">
    <property type="component" value="Unassembled WGS sequence"/>
</dbReference>
<dbReference type="OrthoDB" id="4519759at2"/>
<comment type="caution">
    <text evidence="1">The sequence shown here is derived from an EMBL/GenBank/DDBJ whole genome shotgun (WGS) entry which is preliminary data.</text>
</comment>
<evidence type="ECO:0008006" key="3">
    <source>
        <dbReference type="Google" id="ProtNLM"/>
    </source>
</evidence>
<accession>A0A4R5KD85</accession>
<dbReference type="EMBL" id="SMRU01000025">
    <property type="protein sequence ID" value="TDF92050.1"/>
    <property type="molecule type" value="Genomic_DNA"/>
</dbReference>